<dbReference type="Gene3D" id="3.40.50.300">
    <property type="entry name" value="P-loop containing nucleotide triphosphate hydrolases"/>
    <property type="match status" value="1"/>
</dbReference>
<keyword evidence="2" id="KW-1185">Reference proteome</keyword>
<gene>
    <name evidence="1" type="ORF">DSTB1V02_LOCUS13725</name>
</gene>
<dbReference type="AlphaFoldDB" id="A0A7R9AH22"/>
<dbReference type="OrthoDB" id="8177873at2759"/>
<accession>A0A7R9AH22</accession>
<dbReference type="EMBL" id="CAJPEV010007302">
    <property type="protein sequence ID" value="CAG0904688.1"/>
    <property type="molecule type" value="Genomic_DNA"/>
</dbReference>
<dbReference type="InterPro" id="IPR027417">
    <property type="entry name" value="P-loop_NTPase"/>
</dbReference>
<sequence length="681" mass="76618">MIGARAGCSNCEDFSDLGRLQSYERRGNLDIRNYLKVYNEAGKEQPLKDAELEYILQHYPEANTKAYSIPEGYILSRKDFKDLKKEALKGKEDVGMPLEKLSIAMVFHKVKDAFKDLPSLTVADYAFTDTLLKGINQQQKNKFIKMFGVNSEDLESGVHDVFGIAISGQEILGLFFQVKATTSKANIRVITHSLASATKQIKKDFNVFRTGIVLENPSDHDPESPIAKTFKGIFDLYVCAASAVDIPRNPTQLFTRSEEQMKQLNAMFTPLQRVIVMSEAKVTFMCGASGTGKTFLITKRALELAKRGEVLVIMASGKIKTSKEFQQDFNGNTKIRVVDWRQSGTDQNLEALKSFIERIGNGKHVLIDDVPIDLGFSGNPTADALSTHWGCIVDVRNHIESITIAFRLTDQFHPVNSSVLDVKPRGIHMKYLERVRRNSGRITELLHAINEYSRRIFFLREKTLHFEIEERRRGFLPVLFPLPSCYSLHHNKCKDEMKCRALRASHAIKSIYEECPTSSNTMPLFVVVNDTHTKAALVNILASFYSLPLLFLDRGIVLENPSDHDPESPIAKTFKGIFDLYVCAASAVDIPRNPTQLFTRSEEQMKQLNAMFTPLQRVIVMSEAKVTFMCGASGTGKTFLITKRALELAKRGEVLVIMASGKIKTSKEFQQDFNGETTSHI</sequence>
<evidence type="ECO:0000313" key="2">
    <source>
        <dbReference type="Proteomes" id="UP000677054"/>
    </source>
</evidence>
<reference evidence="1" key="1">
    <citation type="submission" date="2020-11" db="EMBL/GenBank/DDBJ databases">
        <authorList>
            <person name="Tran Van P."/>
        </authorList>
    </citation>
    <scope>NUCLEOTIDE SEQUENCE</scope>
</reference>
<protein>
    <submittedName>
        <fullName evidence="1">Uncharacterized protein</fullName>
    </submittedName>
</protein>
<proteinExistence type="predicted"/>
<evidence type="ECO:0000313" key="1">
    <source>
        <dbReference type="EMBL" id="CAD7253979.1"/>
    </source>
</evidence>
<name>A0A7R9AH22_9CRUS</name>
<dbReference type="Proteomes" id="UP000677054">
    <property type="component" value="Unassembled WGS sequence"/>
</dbReference>
<organism evidence="1">
    <name type="scientific">Darwinula stevensoni</name>
    <dbReference type="NCBI Taxonomy" id="69355"/>
    <lineage>
        <taxon>Eukaryota</taxon>
        <taxon>Metazoa</taxon>
        <taxon>Ecdysozoa</taxon>
        <taxon>Arthropoda</taxon>
        <taxon>Crustacea</taxon>
        <taxon>Oligostraca</taxon>
        <taxon>Ostracoda</taxon>
        <taxon>Podocopa</taxon>
        <taxon>Podocopida</taxon>
        <taxon>Darwinulocopina</taxon>
        <taxon>Darwinuloidea</taxon>
        <taxon>Darwinulidae</taxon>
        <taxon>Darwinula</taxon>
    </lineage>
</organism>
<dbReference type="EMBL" id="LR906819">
    <property type="protein sequence ID" value="CAD7253979.1"/>
    <property type="molecule type" value="Genomic_DNA"/>
</dbReference>
<dbReference type="SUPFAM" id="SSF52540">
    <property type="entry name" value="P-loop containing nucleoside triphosphate hydrolases"/>
    <property type="match status" value="3"/>
</dbReference>